<protein>
    <submittedName>
        <fullName evidence="2">Putative RNA-binding protein</fullName>
    </submittedName>
</protein>
<dbReference type="InterPro" id="IPR038008">
    <property type="entry name" value="Jag_KH"/>
</dbReference>
<dbReference type="SMART" id="SM00393">
    <property type="entry name" value="R3H"/>
    <property type="match status" value="1"/>
</dbReference>
<gene>
    <name evidence="2" type="ORF">H1P_130054</name>
</gene>
<feature type="domain" description="R3H" evidence="1">
    <location>
        <begin position="97"/>
        <end position="162"/>
    </location>
</feature>
<dbReference type="PANTHER" id="PTHR35800:SF1">
    <property type="entry name" value="RNA-BINDING PROTEIN KHPB"/>
    <property type="match status" value="1"/>
</dbReference>
<dbReference type="CDD" id="cd02414">
    <property type="entry name" value="KH-II_Jag"/>
    <property type="match status" value="1"/>
</dbReference>
<dbReference type="PANTHER" id="PTHR35800">
    <property type="entry name" value="PROTEIN JAG"/>
    <property type="match status" value="1"/>
</dbReference>
<dbReference type="AlphaFoldDB" id="A0A563VKR2"/>
<evidence type="ECO:0000313" key="2">
    <source>
        <dbReference type="EMBL" id="VEP12034.1"/>
    </source>
</evidence>
<dbReference type="CDD" id="cd02644">
    <property type="entry name" value="R3H_jag"/>
    <property type="match status" value="1"/>
</dbReference>
<evidence type="ECO:0000313" key="3">
    <source>
        <dbReference type="Proteomes" id="UP000320055"/>
    </source>
</evidence>
<dbReference type="InterPro" id="IPR015946">
    <property type="entry name" value="KH_dom-like_a/b"/>
</dbReference>
<dbReference type="RefSeq" id="WP_186375809.1">
    <property type="nucleotide sequence ID" value="NZ_LR213775.1"/>
</dbReference>
<reference evidence="2 3" key="1">
    <citation type="submission" date="2019-01" db="EMBL/GenBank/DDBJ databases">
        <authorList>
            <person name="Brito A."/>
        </authorList>
    </citation>
    <scope>NUCLEOTIDE SEQUENCE [LARGE SCALE GENOMIC DNA]</scope>
    <source>
        <strain evidence="2">1</strain>
    </source>
</reference>
<dbReference type="InterPro" id="IPR036867">
    <property type="entry name" value="R3H_dom_sf"/>
</dbReference>
<dbReference type="Pfam" id="PF01424">
    <property type="entry name" value="R3H"/>
    <property type="match status" value="1"/>
</dbReference>
<accession>A0A563VKR2</accession>
<proteinExistence type="predicted"/>
<evidence type="ECO:0000259" key="1">
    <source>
        <dbReference type="PROSITE" id="PS51061"/>
    </source>
</evidence>
<dbReference type="Gene3D" id="3.30.300.20">
    <property type="match status" value="1"/>
</dbReference>
<dbReference type="InterPro" id="IPR001374">
    <property type="entry name" value="R3H_dom"/>
</dbReference>
<keyword evidence="3" id="KW-1185">Reference proteome</keyword>
<dbReference type="InterPro" id="IPR039247">
    <property type="entry name" value="KhpB"/>
</dbReference>
<dbReference type="GO" id="GO:0003723">
    <property type="term" value="F:RNA binding"/>
    <property type="evidence" value="ECO:0007669"/>
    <property type="project" value="InterPro"/>
</dbReference>
<dbReference type="PROSITE" id="PS51061">
    <property type="entry name" value="R3H"/>
    <property type="match status" value="1"/>
</dbReference>
<organism evidence="2 3">
    <name type="scientific">Hyella patelloides LEGE 07179</name>
    <dbReference type="NCBI Taxonomy" id="945734"/>
    <lineage>
        <taxon>Bacteria</taxon>
        <taxon>Bacillati</taxon>
        <taxon>Cyanobacteriota</taxon>
        <taxon>Cyanophyceae</taxon>
        <taxon>Pleurocapsales</taxon>
        <taxon>Hyellaceae</taxon>
        <taxon>Hyella</taxon>
    </lineage>
</organism>
<dbReference type="Proteomes" id="UP000320055">
    <property type="component" value="Unassembled WGS sequence"/>
</dbReference>
<dbReference type="Gene3D" id="3.30.1370.50">
    <property type="entry name" value="R3H-like domain"/>
    <property type="match status" value="1"/>
</dbReference>
<name>A0A563VKR2_9CYAN</name>
<dbReference type="InterPro" id="IPR034079">
    <property type="entry name" value="R3H_KhpB"/>
</dbReference>
<dbReference type="EMBL" id="CAACVJ010000035">
    <property type="protein sequence ID" value="VEP12034.1"/>
    <property type="molecule type" value="Genomic_DNA"/>
</dbReference>
<sequence length="162" mass="18327">MEDRIERGKQWLENLLTLMGMPTTATSEGFATITEDRESCWLNIGIDHLTSEQIQLLIGERGKNIDAIQYLANTLLNLLQSSESQGSYTIELDGYRVTRYQELLEIADTAAAQVRDTGQEIEVPDLSSAERKQIHSFLQNSTDLVTESRGQEPDRKLVVKLR</sequence>
<dbReference type="SUPFAM" id="SSF82708">
    <property type="entry name" value="R3H domain"/>
    <property type="match status" value="1"/>
</dbReference>